<dbReference type="HOGENOM" id="CLU_2524326_0_0_5"/>
<dbReference type="EMBL" id="AM494475">
    <property type="protein sequence ID" value="CAM80951.1"/>
    <property type="molecule type" value="Genomic_DNA"/>
</dbReference>
<proteinExistence type="predicted"/>
<evidence type="ECO:0000313" key="2">
    <source>
        <dbReference type="Proteomes" id="UP000001565"/>
    </source>
</evidence>
<organism evidence="1 2">
    <name type="scientific">Orientia tsutsugamushi (strain Boryong)</name>
    <name type="common">Rickettsia tsutsugamushi</name>
    <dbReference type="NCBI Taxonomy" id="357244"/>
    <lineage>
        <taxon>Bacteria</taxon>
        <taxon>Pseudomonadati</taxon>
        <taxon>Pseudomonadota</taxon>
        <taxon>Alphaproteobacteria</taxon>
        <taxon>Rickettsiales</taxon>
        <taxon>Rickettsiaceae</taxon>
        <taxon>Rickettsieae</taxon>
        <taxon>Orientia</taxon>
    </lineage>
</organism>
<dbReference type="Proteomes" id="UP000001565">
    <property type="component" value="Chromosome"/>
</dbReference>
<protein>
    <submittedName>
        <fullName evidence="1">Uncharacterized protein</fullName>
    </submittedName>
</protein>
<name>A5CF68_ORITB</name>
<reference evidence="1 2" key="1">
    <citation type="journal article" date="2007" name="Proc. Natl. Acad. Sci. U.S.A.">
        <title>The Orientia tsutsugamushi genome reveals massive proliferation of conjugative type IV secretion system and host-cell interaction genes.</title>
        <authorList>
            <person name="Cho N.-H."/>
            <person name="Kim H.-R."/>
            <person name="Lee J.-H."/>
            <person name="Kim S.-Y."/>
            <person name="Kim J."/>
            <person name="Cha S."/>
            <person name="Kim S.-Y."/>
            <person name="Darby A.C."/>
            <person name="Fuxelius H.-H."/>
            <person name="Yin J."/>
            <person name="Kim J.H."/>
            <person name="Kim J."/>
            <person name="Lee S.J."/>
            <person name="Koh Y.-S."/>
            <person name="Jang W.-J."/>
            <person name="Park K.-H."/>
            <person name="Andersson S.G.E."/>
            <person name="Choi M.-S."/>
            <person name="Kim I.-S."/>
        </authorList>
    </citation>
    <scope>NUCLEOTIDE SEQUENCE [LARGE SCALE GENOMIC DNA]</scope>
    <source>
        <strain evidence="1 2">Boryong</strain>
    </source>
</reference>
<dbReference type="eggNOG" id="COG2205">
    <property type="taxonomic scope" value="Bacteria"/>
</dbReference>
<dbReference type="KEGG" id="ots:OTBS_1856"/>
<evidence type="ECO:0000313" key="1">
    <source>
        <dbReference type="EMBL" id="CAM80951.1"/>
    </source>
</evidence>
<gene>
    <name evidence="1" type="ordered locus">OTBS_1856</name>
</gene>
<dbReference type="AlphaFoldDB" id="A5CF68"/>
<accession>A5CF68</accession>
<sequence>MPIEDEGQNKINKLTEKLSTEGINSTTIKQIDSEMQKLYCQLEKSGQVSINFIDWIQYFRLIVNNYDRKKVNIIASSKWNDFFI</sequence>